<gene>
    <name evidence="2" type="ORF">KUF71_013795</name>
</gene>
<feature type="region of interest" description="Disordered" evidence="1">
    <location>
        <begin position="234"/>
        <end position="266"/>
    </location>
</feature>
<protein>
    <submittedName>
        <fullName evidence="2">Capsid protein VP1</fullName>
    </submittedName>
</protein>
<proteinExistence type="predicted"/>
<sequence length="292" mass="32141">MSQSLPSVGSARPSGLPIASCSDQPAASVLPSASRAVVCVLAPDWLSFRTSLLFREKLPLVRRAGSVRLPRVACSLLSLLLLPRLSVRVRLCSRVHFSVFPRISSTFIFIMSNIILVQHFSGYPNDDPASVSRICLQCIPYCYSFPNWTAITPSFVQFDAMVPAALLDCNWFYCCGICGEPCYFSASAQPMPHGVLEQFPEPRIVELVPAAHHQHPPPAIMAGFDFEGFELPEELQSEEEESDSSSSSADESDSALDDSPSLSDSHTKPLCTILYNHSYAQHFMHNYVACYA</sequence>
<keyword evidence="3" id="KW-1185">Reference proteome</keyword>
<comment type="caution">
    <text evidence="2">The sequence shown here is derived from an EMBL/GenBank/DDBJ whole genome shotgun (WGS) entry which is preliminary data.</text>
</comment>
<name>A0AAE1HRM6_9NEOP</name>
<reference evidence="2" key="1">
    <citation type="submission" date="2021-07" db="EMBL/GenBank/DDBJ databases">
        <authorList>
            <person name="Catto M.A."/>
            <person name="Jacobson A."/>
            <person name="Kennedy G."/>
            <person name="Labadie P."/>
            <person name="Hunt B.G."/>
            <person name="Srinivasan R."/>
        </authorList>
    </citation>
    <scope>NUCLEOTIDE SEQUENCE</scope>
    <source>
        <strain evidence="2">PL_HMW_Pooled</strain>
        <tissue evidence="2">Head</tissue>
    </source>
</reference>
<dbReference type="Proteomes" id="UP001219518">
    <property type="component" value="Unassembled WGS sequence"/>
</dbReference>
<dbReference type="EMBL" id="JAHWGI010001231">
    <property type="protein sequence ID" value="KAK3925546.1"/>
    <property type="molecule type" value="Genomic_DNA"/>
</dbReference>
<organism evidence="2 3">
    <name type="scientific">Frankliniella fusca</name>
    <dbReference type="NCBI Taxonomy" id="407009"/>
    <lineage>
        <taxon>Eukaryota</taxon>
        <taxon>Metazoa</taxon>
        <taxon>Ecdysozoa</taxon>
        <taxon>Arthropoda</taxon>
        <taxon>Hexapoda</taxon>
        <taxon>Insecta</taxon>
        <taxon>Pterygota</taxon>
        <taxon>Neoptera</taxon>
        <taxon>Paraneoptera</taxon>
        <taxon>Thysanoptera</taxon>
        <taxon>Terebrantia</taxon>
        <taxon>Thripoidea</taxon>
        <taxon>Thripidae</taxon>
        <taxon>Frankliniella</taxon>
    </lineage>
</organism>
<evidence type="ECO:0000313" key="3">
    <source>
        <dbReference type="Proteomes" id="UP001219518"/>
    </source>
</evidence>
<feature type="compositionally biased region" description="Acidic residues" evidence="1">
    <location>
        <begin position="234"/>
        <end position="243"/>
    </location>
</feature>
<evidence type="ECO:0000313" key="2">
    <source>
        <dbReference type="EMBL" id="KAK3925546.1"/>
    </source>
</evidence>
<reference evidence="2" key="2">
    <citation type="journal article" date="2023" name="BMC Genomics">
        <title>Pest status, molecular evolution, and epigenetic factors derived from the genome assembly of Frankliniella fusca, a thysanopteran phytovirus vector.</title>
        <authorList>
            <person name="Catto M.A."/>
            <person name="Labadie P.E."/>
            <person name="Jacobson A.L."/>
            <person name="Kennedy G.G."/>
            <person name="Srinivasan R."/>
            <person name="Hunt B.G."/>
        </authorList>
    </citation>
    <scope>NUCLEOTIDE SEQUENCE</scope>
    <source>
        <strain evidence="2">PL_HMW_Pooled</strain>
    </source>
</reference>
<accession>A0AAE1HRM6</accession>
<evidence type="ECO:0000256" key="1">
    <source>
        <dbReference type="SAM" id="MobiDB-lite"/>
    </source>
</evidence>
<dbReference type="AlphaFoldDB" id="A0AAE1HRM6"/>